<dbReference type="PANTHER" id="PTHR35446">
    <property type="entry name" value="SI:CH211-175M2.5"/>
    <property type="match status" value="1"/>
</dbReference>
<dbReference type="EMBL" id="FN543104">
    <property type="protein sequence ID" value="CBA30097.1"/>
    <property type="molecule type" value="Genomic_DNA"/>
</dbReference>
<dbReference type="SUPFAM" id="SSF69118">
    <property type="entry name" value="AhpD-like"/>
    <property type="match status" value="1"/>
</dbReference>
<dbReference type="Gene3D" id="1.20.1290.10">
    <property type="entry name" value="AhpD-like"/>
    <property type="match status" value="1"/>
</dbReference>
<dbReference type="NCBIfam" id="TIGR00778">
    <property type="entry name" value="ahpD_dom"/>
    <property type="match status" value="1"/>
</dbReference>
<accession>C9YBP4</accession>
<dbReference type="Pfam" id="PF02627">
    <property type="entry name" value="CMD"/>
    <property type="match status" value="1"/>
</dbReference>
<gene>
    <name evidence="2" type="ORF">Csp_A15450</name>
</gene>
<dbReference type="PANTHER" id="PTHR35446:SF3">
    <property type="entry name" value="CMD DOMAIN-CONTAINING PROTEIN"/>
    <property type="match status" value="1"/>
</dbReference>
<dbReference type="InterPro" id="IPR029032">
    <property type="entry name" value="AhpD-like"/>
</dbReference>
<sequence length="198" mass="20848">MRFCANPHTTLLEILMPRIEAATSANTPAASATLLEGVQKKLGMVPNLFKTIAHSPAALKFYFGQGEALATGKLSAGLRHQIALVTSNVNNCDYCASAHTLMGKGTGLPMEELAVNLIGQSNDAKVQAALIFSKLMVEKQGHVSAADVQAVKEAGYDDAAVMEIIANVAATVYTNFVNNASGTVIDFPLVKARADETV</sequence>
<dbReference type="GO" id="GO:0051920">
    <property type="term" value="F:peroxiredoxin activity"/>
    <property type="evidence" value="ECO:0007669"/>
    <property type="project" value="InterPro"/>
</dbReference>
<name>C9YBP4_CURXX</name>
<organism evidence="2">
    <name type="scientific">Curvibacter symbiont subsp. Hydra magnipapillata</name>
    <dbReference type="NCBI Taxonomy" id="667019"/>
    <lineage>
        <taxon>Bacteria</taxon>
        <taxon>Pseudomonadati</taxon>
        <taxon>Pseudomonadota</taxon>
        <taxon>Betaproteobacteria</taxon>
        <taxon>Burkholderiales</taxon>
        <taxon>Comamonadaceae</taxon>
        <taxon>Curvibacter</taxon>
    </lineage>
</organism>
<proteinExistence type="predicted"/>
<protein>
    <recommendedName>
        <fullName evidence="1">Carboxymuconolactone decarboxylase-like domain-containing protein</fullName>
    </recommendedName>
</protein>
<dbReference type="AlphaFoldDB" id="C9YBP4"/>
<evidence type="ECO:0000313" key="2">
    <source>
        <dbReference type="EMBL" id="CBA30097.1"/>
    </source>
</evidence>
<reference evidence="2" key="1">
    <citation type="journal article" date="2010" name="Nature">
        <title>The dynamic genome of Hydra.</title>
        <authorList>
            <person name="Chapman J.A."/>
            <person name="Kirkness E.F."/>
            <person name="Simakov O."/>
            <person name="Hampson S.E."/>
            <person name="Mitros T."/>
            <person name="Weinmaier T."/>
            <person name="Rattei T."/>
            <person name="Balasubramanian P.G."/>
            <person name="Borman J."/>
            <person name="Busam D."/>
            <person name="Disbennett K."/>
            <person name="Pfannkoch C."/>
            <person name="Sumin N."/>
            <person name="Sutton G."/>
            <person name="Viswanathan L."/>
            <person name="Walenz B."/>
            <person name="Goodstein D.M."/>
            <person name="Hellsten U."/>
            <person name="Kawashima T."/>
            <person name="Prochnik S.E."/>
            <person name="Putnam N.H."/>
            <person name="Shu S."/>
            <person name="Blumberg B."/>
            <person name="Dana C.E."/>
            <person name="Gee L."/>
            <person name="Kibler D.F."/>
            <person name="Law L."/>
            <person name="Lindgens D."/>
            <person name="Martinez D.E."/>
            <person name="Peng J."/>
            <person name="Wigge P.A."/>
            <person name="Bertulat B."/>
            <person name="Guder C."/>
            <person name="Nakamura Y."/>
            <person name="Ozbek S."/>
            <person name="Watanabe H."/>
            <person name="Khalturin K."/>
            <person name="Hemmrich G."/>
            <person name="Franke A."/>
            <person name="Augustin R."/>
            <person name="Fraune S."/>
            <person name="Hayakawa E."/>
            <person name="Hayakawa S."/>
            <person name="Hirose M."/>
            <person name="Hwang J."/>
            <person name="Ikeo K."/>
            <person name="Nishimiya-Fujisawa C."/>
            <person name="Ogura A."/>
            <person name="Takahashi T."/>
            <person name="Steinmetz P.R."/>
            <person name="Zhang X."/>
            <person name="Aufschnaiter R."/>
            <person name="Eder M.K."/>
            <person name="Gorny A.K."/>
            <person name="Salvenmoser W."/>
            <person name="Heimberg A.M."/>
            <person name="Wheeler B.M."/>
            <person name="Peterson K.J."/>
            <person name="Boettger A."/>
            <person name="Tischler P."/>
            <person name="Wolf A."/>
            <person name="Gojobori T."/>
            <person name="Remington K.A."/>
            <person name="Strausberg R.L."/>
            <person name="Venter J."/>
            <person name="Technau U."/>
            <person name="Hobmayer B."/>
            <person name="Bosch T.C."/>
            <person name="Holstein T.W."/>
            <person name="Fujisawa T."/>
            <person name="Bode H.R."/>
            <person name="David C.N."/>
            <person name="Rokhsar D.S."/>
            <person name="Steele R.E."/>
        </authorList>
    </citation>
    <scope>NUCLEOTIDE SEQUENCE</scope>
</reference>
<evidence type="ECO:0000259" key="1">
    <source>
        <dbReference type="Pfam" id="PF02627"/>
    </source>
</evidence>
<dbReference type="InterPro" id="IPR003779">
    <property type="entry name" value="CMD-like"/>
</dbReference>
<feature type="domain" description="Carboxymuconolactone decarboxylase-like" evidence="1">
    <location>
        <begin position="58"/>
        <end position="114"/>
    </location>
</feature>
<dbReference type="InterPro" id="IPR004675">
    <property type="entry name" value="AhpD_core"/>
</dbReference>